<name>A0ABT7LM59_9BURK</name>
<keyword evidence="8" id="KW-0648">Protein biosynthesis</keyword>
<comment type="catalytic activity">
    <reaction evidence="7">
        <text>dTDP-beta-L-rhamnose + L-arginyl-[protein] = N(omega)-(alpha-L-rhamnosyl)-L-arginyl-[protein] + dTDP + H(+)</text>
        <dbReference type="Rhea" id="RHEA:66692"/>
        <dbReference type="Rhea" id="RHEA-COMP:10532"/>
        <dbReference type="Rhea" id="RHEA-COMP:17096"/>
        <dbReference type="ChEBI" id="CHEBI:15378"/>
        <dbReference type="ChEBI" id="CHEBI:29965"/>
        <dbReference type="ChEBI" id="CHEBI:57510"/>
        <dbReference type="ChEBI" id="CHEBI:58369"/>
        <dbReference type="ChEBI" id="CHEBI:167445"/>
    </reaction>
    <physiologicalReaction direction="left-to-right" evidence="7">
        <dbReference type="Rhea" id="RHEA:66693"/>
    </physiologicalReaction>
</comment>
<keyword evidence="8" id="KW-0251">Elongation factor</keyword>
<organism evidence="8 9">
    <name type="scientific">Roseateles subflavus</name>
    <dbReference type="NCBI Taxonomy" id="3053353"/>
    <lineage>
        <taxon>Bacteria</taxon>
        <taxon>Pseudomonadati</taxon>
        <taxon>Pseudomonadota</taxon>
        <taxon>Betaproteobacteria</taxon>
        <taxon>Burkholderiales</taxon>
        <taxon>Sphaerotilaceae</taxon>
        <taxon>Roseateles</taxon>
    </lineage>
</organism>
<dbReference type="Pfam" id="PF10093">
    <property type="entry name" value="EarP"/>
    <property type="match status" value="1"/>
</dbReference>
<keyword evidence="9" id="KW-1185">Reference proteome</keyword>
<dbReference type="NCBIfam" id="TIGR03837">
    <property type="entry name" value="efp_Arg_rhamno"/>
    <property type="match status" value="1"/>
</dbReference>
<proteinExistence type="inferred from homology"/>
<reference evidence="8 9" key="1">
    <citation type="submission" date="2023-06" db="EMBL/GenBank/DDBJ databases">
        <title>Pelomonas sp. APW6 16S ribosomal RNA gene genome sequencing and assembly.</title>
        <authorList>
            <person name="Woo H."/>
        </authorList>
    </citation>
    <scope>NUCLEOTIDE SEQUENCE [LARGE SCALE GENOMIC DNA]</scope>
    <source>
        <strain evidence="8 9">APW6</strain>
    </source>
</reference>
<gene>
    <name evidence="8" type="primary">earP</name>
    <name evidence="8" type="ORF">QRD43_18720</name>
</gene>
<dbReference type="Proteomes" id="UP001238603">
    <property type="component" value="Unassembled WGS sequence"/>
</dbReference>
<evidence type="ECO:0000256" key="1">
    <source>
        <dbReference type="ARBA" id="ARBA00022676"/>
    </source>
</evidence>
<comment type="caution">
    <text evidence="8">The sequence shown here is derived from an EMBL/GenBank/DDBJ whole genome shotgun (WGS) entry which is preliminary data.</text>
</comment>
<evidence type="ECO:0000256" key="2">
    <source>
        <dbReference type="ARBA" id="ARBA00022679"/>
    </source>
</evidence>
<evidence type="ECO:0000256" key="5">
    <source>
        <dbReference type="ARBA" id="ARBA00024416"/>
    </source>
</evidence>
<evidence type="ECO:0000313" key="8">
    <source>
        <dbReference type="EMBL" id="MDL5033946.1"/>
    </source>
</evidence>
<dbReference type="GO" id="GO:0003746">
    <property type="term" value="F:translation elongation factor activity"/>
    <property type="evidence" value="ECO:0007669"/>
    <property type="project" value="UniProtKB-KW"/>
</dbReference>
<keyword evidence="2" id="KW-0808">Transferase</keyword>
<comment type="function">
    <text evidence="3">Protein-arginine rhamnosyltransferase that catalyzes the transfer of a single rhamnose to elongation factor P (EF-P) on 'Lys-32', a modification required for EF-P-dependent rescue of polyproline stalled ribosomes.</text>
</comment>
<evidence type="ECO:0000256" key="7">
    <source>
        <dbReference type="ARBA" id="ARBA00048472"/>
    </source>
</evidence>
<comment type="similarity">
    <text evidence="4">Belongs to the glycosyltransferase 104 family.</text>
</comment>
<sequence length="363" mass="40418">MSSRDWDVFCRVIDNYGDAGVCWRLCKDLASRGHRVRLWIDDAAPLQWMGPARAFEAIEVHAWDRADADFVARPAGVVIEAFGCELPDAVKARMAALHPAPQWINLEYLSAEDYVERSHGLRSPQWQGPAAGLEKFFFYPGFTRRTGGLLREPGLIEALDAAAAPASATAWLQRQGIERQAGERLVSLFCYENSALPALLDGLAPALILACPGPGSRMLRALQDRGTLPAGLRVHHLPFLAQDDFDQMLCACDLNLVRGEDSFVRAQWAGRPFVWHIYPQDDGAHEAKLEAFMALAFADMPGSVRQEWQVLWRTWNGLHPHSPAPRPLTVPSPQAAEPAFRQWRATLRAQPDLVTQLLGFLAR</sequence>
<evidence type="ECO:0000313" key="9">
    <source>
        <dbReference type="Proteomes" id="UP001238603"/>
    </source>
</evidence>
<protein>
    <recommendedName>
        <fullName evidence="5">Protein-arginine rhamnosyltransferase</fullName>
    </recommendedName>
    <alternativeName>
        <fullName evidence="6">EF-P arginine rhamnosyltransferase</fullName>
    </alternativeName>
</protein>
<evidence type="ECO:0000256" key="6">
    <source>
        <dbReference type="ARBA" id="ARBA00030025"/>
    </source>
</evidence>
<evidence type="ECO:0000256" key="3">
    <source>
        <dbReference type="ARBA" id="ARBA00024303"/>
    </source>
</evidence>
<evidence type="ECO:0000256" key="4">
    <source>
        <dbReference type="ARBA" id="ARBA00024346"/>
    </source>
</evidence>
<dbReference type="EMBL" id="JASVDS010000006">
    <property type="protein sequence ID" value="MDL5033946.1"/>
    <property type="molecule type" value="Genomic_DNA"/>
</dbReference>
<dbReference type="InterPro" id="IPR016633">
    <property type="entry name" value="EarP"/>
</dbReference>
<accession>A0ABT7LM59</accession>
<dbReference type="PIRSF" id="PIRSF015557">
    <property type="entry name" value="UCP015557"/>
    <property type="match status" value="1"/>
</dbReference>
<dbReference type="RefSeq" id="WP_285984026.1">
    <property type="nucleotide sequence ID" value="NZ_JASVDS010000006.1"/>
</dbReference>
<keyword evidence="1" id="KW-0328">Glycosyltransferase</keyword>